<organism evidence="6 7">
    <name type="scientific">Brevibacillus borstelensis AK1</name>
    <dbReference type="NCBI Taxonomy" id="1300222"/>
    <lineage>
        <taxon>Bacteria</taxon>
        <taxon>Bacillati</taxon>
        <taxon>Bacillota</taxon>
        <taxon>Bacilli</taxon>
        <taxon>Bacillales</taxon>
        <taxon>Paenibacillaceae</taxon>
        <taxon>Brevibacillus</taxon>
    </lineage>
</organism>
<dbReference type="GO" id="GO:0030313">
    <property type="term" value="C:cell envelope"/>
    <property type="evidence" value="ECO:0007669"/>
    <property type="project" value="UniProtKB-SubCell"/>
</dbReference>
<name>M8E5N7_9BACL</name>
<evidence type="ECO:0000313" key="7">
    <source>
        <dbReference type="Proteomes" id="UP000012081"/>
    </source>
</evidence>
<dbReference type="CDD" id="cd06850">
    <property type="entry name" value="biotinyl_domain"/>
    <property type="match status" value="1"/>
</dbReference>
<feature type="domain" description="Multidrug resistance protein MdtA-like C-terminal permuted SH3" evidence="5">
    <location>
        <begin position="444"/>
        <end position="501"/>
    </location>
</feature>
<dbReference type="Proteomes" id="UP000012081">
    <property type="component" value="Unassembled WGS sequence"/>
</dbReference>
<evidence type="ECO:0000256" key="1">
    <source>
        <dbReference type="ARBA" id="ARBA00004196"/>
    </source>
</evidence>
<dbReference type="EMBL" id="APBN01000001">
    <property type="protein sequence ID" value="EMT54571.1"/>
    <property type="molecule type" value="Genomic_DNA"/>
</dbReference>
<dbReference type="PANTHER" id="PTHR32347">
    <property type="entry name" value="EFFLUX SYSTEM COMPONENT YKNX-RELATED"/>
    <property type="match status" value="1"/>
</dbReference>
<dbReference type="OrthoDB" id="2461559at2"/>
<protein>
    <submittedName>
        <fullName evidence="6">Uncharacterized protein</fullName>
    </submittedName>
</protein>
<dbReference type="Gene3D" id="1.10.287.470">
    <property type="entry name" value="Helix hairpin bin"/>
    <property type="match status" value="1"/>
</dbReference>
<dbReference type="Gene3D" id="2.40.420.20">
    <property type="match status" value="1"/>
</dbReference>
<dbReference type="STRING" id="1300222.I532_03165"/>
<proteinExistence type="predicted"/>
<evidence type="ECO:0000313" key="6">
    <source>
        <dbReference type="EMBL" id="EMT54571.1"/>
    </source>
</evidence>
<keyword evidence="2 3" id="KW-0175">Coiled coil</keyword>
<dbReference type="Gene3D" id="2.40.30.170">
    <property type="match status" value="1"/>
</dbReference>
<dbReference type="AlphaFoldDB" id="M8E5N7"/>
<dbReference type="InterPro" id="IPR058627">
    <property type="entry name" value="MdtA-like_C"/>
</dbReference>
<dbReference type="InterPro" id="IPR058625">
    <property type="entry name" value="MdtA-like_BSH"/>
</dbReference>
<dbReference type="PATRIC" id="fig|1300222.3.peg.671"/>
<comment type="subcellular location">
    <subcellularLocation>
        <location evidence="1">Cell envelope</location>
    </subcellularLocation>
</comment>
<accession>M8E5N7</accession>
<dbReference type="Pfam" id="PF25967">
    <property type="entry name" value="RND-MFP_C"/>
    <property type="match status" value="1"/>
</dbReference>
<dbReference type="RefSeq" id="WP_003386348.1">
    <property type="nucleotide sequence ID" value="NZ_APBN01000001.1"/>
</dbReference>
<dbReference type="PRINTS" id="PR01490">
    <property type="entry name" value="RTXTOXIND"/>
</dbReference>
<dbReference type="Pfam" id="PF25917">
    <property type="entry name" value="BSH_RND"/>
    <property type="match status" value="1"/>
</dbReference>
<feature type="domain" description="Multidrug resistance protein MdtA-like barrel-sandwich hybrid" evidence="4">
    <location>
        <begin position="271"/>
        <end position="359"/>
    </location>
</feature>
<dbReference type="SUPFAM" id="SSF111369">
    <property type="entry name" value="HlyD-like secretion proteins"/>
    <property type="match status" value="2"/>
</dbReference>
<gene>
    <name evidence="6" type="ORF">I532_03165</name>
</gene>
<keyword evidence="7" id="KW-1185">Reference proteome</keyword>
<sequence length="508" mass="54956">MSKKKKWIIISAVLVLLGGGSVYGYTKFTSNEAASEQPQEEPPSFPTAAVETGEVSKAIFASGTVEAKAREEVKPELSGKVERVFVQEGQRVSKGDPLFSIDGEDAAIELQKQELNIIRAQKDLAEIKNKKDKILSDKTGKIKEVLIKEGDQVTPDTIVAKLVNTDYLKIKGKFTAYEAERFKVGQQVKVFLVASLSYVDGTVTKIDLTGTKEKGVGGVHDVEVLVKKPGAIYVGDMGEVQYTDAKGTLYASQIATPFENPDDIDLVAGTHGKVGKVEIENGDEVKAGQLIAKMDMTSVDLELKEKELALKESQLTMEQKRRDIAKKQVTAPISGVITKLNVTAGETPDSGKPAAVIMDTSAVYFIAAVDELDIPSIKVGQHAEVYVSAFGNKPFTGKVIEVPKEGTKEDKTVRFAVKIELSDTNEMKHGMTGDCDIFVEKKENVLRLPMQAVEVLEEGKGQVMVKDPASGEPTPKEVEIGIEGSEFVEIKSGLAAGDEVLMMLGGEM</sequence>
<dbReference type="InterPro" id="IPR050465">
    <property type="entry name" value="UPF0194_transport"/>
</dbReference>
<feature type="coiled-coil region" evidence="3">
    <location>
        <begin position="108"/>
        <end position="137"/>
    </location>
</feature>
<evidence type="ECO:0000256" key="3">
    <source>
        <dbReference type="SAM" id="Coils"/>
    </source>
</evidence>
<evidence type="ECO:0000259" key="5">
    <source>
        <dbReference type="Pfam" id="PF25967"/>
    </source>
</evidence>
<evidence type="ECO:0000259" key="4">
    <source>
        <dbReference type="Pfam" id="PF25917"/>
    </source>
</evidence>
<dbReference type="Gene3D" id="2.40.50.100">
    <property type="match status" value="2"/>
</dbReference>
<comment type="caution">
    <text evidence="6">The sequence shown here is derived from an EMBL/GenBank/DDBJ whole genome shotgun (WGS) entry which is preliminary data.</text>
</comment>
<reference evidence="6 7" key="1">
    <citation type="submission" date="2013-03" db="EMBL/GenBank/DDBJ databases">
        <title>Assembly of a new bacterial strain Brevibacillus borstelensis AK1.</title>
        <authorList>
            <person name="Rajan I."/>
            <person name="PoliReddy D."/>
            <person name="Sugumar T."/>
            <person name="Rathinam K."/>
            <person name="Alqarawi S."/>
            <person name="Khalil A.B."/>
            <person name="Sivakumar N."/>
        </authorList>
    </citation>
    <scope>NUCLEOTIDE SEQUENCE [LARGE SCALE GENOMIC DNA]</scope>
    <source>
        <strain evidence="6 7">AK1</strain>
    </source>
</reference>
<evidence type="ECO:0000256" key="2">
    <source>
        <dbReference type="ARBA" id="ARBA00023054"/>
    </source>
</evidence>